<protein>
    <submittedName>
        <fullName evidence="2">Uncharacterized protein</fullName>
    </submittedName>
</protein>
<accession>A0A8T4C7H7</accession>
<keyword evidence="1" id="KW-0472">Membrane</keyword>
<sequence>MVQVENKRLVPMIGITTPTRGPVPSGRTGFRQHLQSKGWGGTPQGQSTIELLVIVAVALVILSVLVGFTSDQVIALQKQQAVKTAQLAVEKMVSSANELYTQGSGASRFIEIVWPNGIDSNATYISGRSMVVTVFDTQVSGTANQPFSGSLPVNAGIQNIRLRAMDGFVLIGDASIVADPTTVLVTMDRNSTAVATITISNLLSEDAVVYPTKSWSYSDVNATLTAAARVYANDSHDFNVTLSTSANAVGVYTGYVSFRAVFSSKVETIIVPIQVNVSVGNGSQLVAFPSSLSLSTFGIDTNSTTIQLCNVGLTDIKTVTISPSSGAPGSWISSFSTMDTLSSQTCQSVDVNVSVPTDTIANYYATLHVSDYTGANNLTIPVTISVRGMDSVFRWDWTPAIRSTQSIYDFSLANVGRKKISLTQLKVYNWTQCDNEQSLWNSFSANGVSRFLGSLADGNTANISDVNIPSLTSYTDNALSFSDNISDDNETFIAVVDFSDGTQYTSATFGNGCAADTTPPAMVSDLQLVPGPEPESMVMSFTFPGDDGNSGRIYDINMRIAQTTIANQSDFDSATVLNYSGTSPFPSGGTAYSQILYDYDVGELWTVSVQAIDENGNRASISNAPVSKPWNEFRFTGNDFNFSNFAPNSGIYGESDVNTFLVHTITNSGSGQLIFSVVDDASPNDGWIVSVDLNDTHATWATIWNHSNPNSYWLDAADFNAAVFFPLSSGIDFLDGTQFSTQHFYNGLQNIRQQPLTFRVHRTLNVSDFNLRFDIHIGMDDEVYVWP</sequence>
<organism evidence="2 3">
    <name type="scientific">Candidatus Iainarchaeum sp</name>
    <dbReference type="NCBI Taxonomy" id="3101447"/>
    <lineage>
        <taxon>Archaea</taxon>
        <taxon>Candidatus Iainarchaeota</taxon>
        <taxon>Candidatus Iainarchaeia</taxon>
        <taxon>Candidatus Iainarchaeales</taxon>
        <taxon>Candidatus Iainarchaeaceae</taxon>
        <taxon>Candidatus Iainarchaeum</taxon>
    </lineage>
</organism>
<evidence type="ECO:0000313" key="3">
    <source>
        <dbReference type="Proteomes" id="UP000774699"/>
    </source>
</evidence>
<keyword evidence="1" id="KW-0812">Transmembrane</keyword>
<proteinExistence type="predicted"/>
<evidence type="ECO:0000313" key="2">
    <source>
        <dbReference type="EMBL" id="MBM3282144.1"/>
    </source>
</evidence>
<dbReference type="EMBL" id="VGJJ01000012">
    <property type="protein sequence ID" value="MBM3282144.1"/>
    <property type="molecule type" value="Genomic_DNA"/>
</dbReference>
<name>A0A8T4C7H7_9ARCH</name>
<dbReference type="Proteomes" id="UP000774699">
    <property type="component" value="Unassembled WGS sequence"/>
</dbReference>
<dbReference type="AlphaFoldDB" id="A0A8T4C7H7"/>
<keyword evidence="1" id="KW-1133">Transmembrane helix</keyword>
<gene>
    <name evidence="2" type="ORF">FJY86_02275</name>
</gene>
<feature type="transmembrane region" description="Helical" evidence="1">
    <location>
        <begin position="51"/>
        <end position="70"/>
    </location>
</feature>
<reference evidence="2" key="1">
    <citation type="submission" date="2019-03" db="EMBL/GenBank/DDBJ databases">
        <title>Lake Tanganyika Metagenome-Assembled Genomes (MAGs).</title>
        <authorList>
            <person name="Tran P."/>
        </authorList>
    </citation>
    <scope>NUCLEOTIDE SEQUENCE</scope>
    <source>
        <strain evidence="2">M_DeepCast_50m_m2_156</strain>
    </source>
</reference>
<comment type="caution">
    <text evidence="2">The sequence shown here is derived from an EMBL/GenBank/DDBJ whole genome shotgun (WGS) entry which is preliminary data.</text>
</comment>
<evidence type="ECO:0000256" key="1">
    <source>
        <dbReference type="SAM" id="Phobius"/>
    </source>
</evidence>